<sequence length="331" mass="34445">MNKSTIGLALLAACSTSAMAQSSVSIYGIVDAGLVRESGGPDGAVTNISSGIASGSRLGFKGKEDLGGGLSAVFGLEAAFNADTGASGQGGVLFGRQAFVGLNGKFGAVTLGRQYTPYYKTLRDIGDPFGAVSMAGRSGNLFATNTRANNMVEYVSPVFAGLRADLAWAPGEVAGDSARSRQLGGSVGYAAGPLTIQLAHHRIENPTATDRTRNTLVSANYAFKPVTVYASYAVNKGPAAADSKDMLAGVSIPFGANKLLFSHVRHNDDTAANNDARQWGVAYDYFLSKRTDIYIAYAVIDNRNGAAFRVGNATDTGTGDKAFNLGLRHNF</sequence>
<dbReference type="InterPro" id="IPR023614">
    <property type="entry name" value="Porin_dom_sf"/>
</dbReference>
<dbReference type="PRINTS" id="PR00182">
    <property type="entry name" value="ECOLNEIPORIN"/>
</dbReference>
<keyword evidence="9" id="KW-0472">Membrane</keyword>
<evidence type="ECO:0000313" key="13">
    <source>
        <dbReference type="EMBL" id="QOL48746.1"/>
    </source>
</evidence>
<proteinExistence type="predicted"/>
<keyword evidence="10" id="KW-0998">Cell outer membrane</keyword>
<dbReference type="Pfam" id="PF13609">
    <property type="entry name" value="Porin_4"/>
    <property type="match status" value="1"/>
</dbReference>
<protein>
    <submittedName>
        <fullName evidence="13">Porin</fullName>
    </submittedName>
</protein>
<dbReference type="PANTHER" id="PTHR34501:SF9">
    <property type="entry name" value="MAJOR OUTER MEMBRANE PROTEIN P.IA"/>
    <property type="match status" value="1"/>
</dbReference>
<evidence type="ECO:0000259" key="12">
    <source>
        <dbReference type="Pfam" id="PF13609"/>
    </source>
</evidence>
<keyword evidence="8" id="KW-0626">Porin</keyword>
<comment type="subunit">
    <text evidence="2">Homotrimer.</text>
</comment>
<dbReference type="InterPro" id="IPR002299">
    <property type="entry name" value="Porin_Neis"/>
</dbReference>
<keyword evidence="5" id="KW-0812">Transmembrane</keyword>
<dbReference type="RefSeq" id="WP_193685789.1">
    <property type="nucleotide sequence ID" value="NZ_CP062941.1"/>
</dbReference>
<evidence type="ECO:0000256" key="10">
    <source>
        <dbReference type="ARBA" id="ARBA00023237"/>
    </source>
</evidence>
<evidence type="ECO:0000313" key="14">
    <source>
        <dbReference type="Proteomes" id="UP000593875"/>
    </source>
</evidence>
<dbReference type="GO" id="GO:0015288">
    <property type="term" value="F:porin activity"/>
    <property type="evidence" value="ECO:0007669"/>
    <property type="project" value="UniProtKB-KW"/>
</dbReference>
<name>A0A7L9U3Z0_9BURK</name>
<evidence type="ECO:0000256" key="4">
    <source>
        <dbReference type="ARBA" id="ARBA00022452"/>
    </source>
</evidence>
<evidence type="ECO:0000256" key="3">
    <source>
        <dbReference type="ARBA" id="ARBA00022448"/>
    </source>
</evidence>
<evidence type="ECO:0000256" key="8">
    <source>
        <dbReference type="ARBA" id="ARBA00023114"/>
    </source>
</evidence>
<dbReference type="InterPro" id="IPR001702">
    <property type="entry name" value="Porin_Gram-ve"/>
</dbReference>
<evidence type="ECO:0000256" key="9">
    <source>
        <dbReference type="ARBA" id="ARBA00023136"/>
    </source>
</evidence>
<keyword evidence="4" id="KW-1134">Transmembrane beta strand</keyword>
<keyword evidence="14" id="KW-1185">Reference proteome</keyword>
<dbReference type="InterPro" id="IPR033900">
    <property type="entry name" value="Gram_neg_porin_domain"/>
</dbReference>
<evidence type="ECO:0000256" key="2">
    <source>
        <dbReference type="ARBA" id="ARBA00011233"/>
    </source>
</evidence>
<organism evidence="13 14">
    <name type="scientific">Massilia litorea</name>
    <dbReference type="NCBI Taxonomy" id="2769491"/>
    <lineage>
        <taxon>Bacteria</taxon>
        <taxon>Pseudomonadati</taxon>
        <taxon>Pseudomonadota</taxon>
        <taxon>Betaproteobacteria</taxon>
        <taxon>Burkholderiales</taxon>
        <taxon>Oxalobacteraceae</taxon>
        <taxon>Telluria group</taxon>
        <taxon>Massilia</taxon>
    </lineage>
</organism>
<keyword evidence="3" id="KW-0813">Transport</keyword>
<dbReference type="AlphaFoldDB" id="A0A7L9U3Z0"/>
<dbReference type="CDD" id="cd00342">
    <property type="entry name" value="gram_neg_porins"/>
    <property type="match status" value="1"/>
</dbReference>
<reference evidence="13 14" key="1">
    <citation type="submission" date="2020-10" db="EMBL/GenBank/DDBJ databases">
        <title>Genome sequencing of Massilia sp. LPB0304.</title>
        <authorList>
            <person name="Kim J."/>
        </authorList>
    </citation>
    <scope>NUCLEOTIDE SEQUENCE [LARGE SCALE GENOMIC DNA]</scope>
    <source>
        <strain evidence="13 14">LPB0304</strain>
    </source>
</reference>
<comment type="subcellular location">
    <subcellularLocation>
        <location evidence="1">Cell outer membrane</location>
        <topology evidence="1">Multi-pass membrane protein</topology>
    </subcellularLocation>
</comment>
<evidence type="ECO:0000256" key="11">
    <source>
        <dbReference type="SAM" id="SignalP"/>
    </source>
</evidence>
<dbReference type="Gene3D" id="2.40.160.10">
    <property type="entry name" value="Porin"/>
    <property type="match status" value="1"/>
</dbReference>
<dbReference type="GO" id="GO:0046930">
    <property type="term" value="C:pore complex"/>
    <property type="evidence" value="ECO:0007669"/>
    <property type="project" value="UniProtKB-KW"/>
</dbReference>
<dbReference type="InterPro" id="IPR050298">
    <property type="entry name" value="Gram-neg_bact_OMP"/>
</dbReference>
<dbReference type="GO" id="GO:0009279">
    <property type="term" value="C:cell outer membrane"/>
    <property type="evidence" value="ECO:0007669"/>
    <property type="project" value="UniProtKB-SubCell"/>
</dbReference>
<keyword evidence="6 11" id="KW-0732">Signal</keyword>
<evidence type="ECO:0000256" key="5">
    <source>
        <dbReference type="ARBA" id="ARBA00022692"/>
    </source>
</evidence>
<feature type="chain" id="PRO_5032525626" evidence="11">
    <location>
        <begin position="21"/>
        <end position="331"/>
    </location>
</feature>
<evidence type="ECO:0000256" key="6">
    <source>
        <dbReference type="ARBA" id="ARBA00022729"/>
    </source>
</evidence>
<evidence type="ECO:0000256" key="1">
    <source>
        <dbReference type="ARBA" id="ARBA00004571"/>
    </source>
</evidence>
<gene>
    <name evidence="13" type="ORF">LPB04_17545</name>
</gene>
<dbReference type="GO" id="GO:0034220">
    <property type="term" value="P:monoatomic ion transmembrane transport"/>
    <property type="evidence" value="ECO:0007669"/>
    <property type="project" value="InterPro"/>
</dbReference>
<accession>A0A7L9U3Z0</accession>
<feature type="signal peptide" evidence="11">
    <location>
        <begin position="1"/>
        <end position="20"/>
    </location>
</feature>
<dbReference type="EMBL" id="CP062941">
    <property type="protein sequence ID" value="QOL48746.1"/>
    <property type="molecule type" value="Genomic_DNA"/>
</dbReference>
<feature type="domain" description="Porin" evidence="12">
    <location>
        <begin position="8"/>
        <end position="304"/>
    </location>
</feature>
<evidence type="ECO:0000256" key="7">
    <source>
        <dbReference type="ARBA" id="ARBA00023065"/>
    </source>
</evidence>
<dbReference type="Proteomes" id="UP000593875">
    <property type="component" value="Chromosome"/>
</dbReference>
<dbReference type="KEGG" id="mlir:LPB04_17545"/>
<dbReference type="PANTHER" id="PTHR34501">
    <property type="entry name" value="PROTEIN YDDL-RELATED"/>
    <property type="match status" value="1"/>
</dbReference>
<keyword evidence="7" id="KW-0406">Ion transport</keyword>
<dbReference type="PRINTS" id="PR00184">
    <property type="entry name" value="NEISSPPORIN"/>
</dbReference>
<dbReference type="SUPFAM" id="SSF56935">
    <property type="entry name" value="Porins"/>
    <property type="match status" value="1"/>
</dbReference>